<feature type="chain" id="PRO_5023846343" description="BZIP domain-containing protein" evidence="1">
    <location>
        <begin position="23"/>
        <end position="284"/>
    </location>
</feature>
<dbReference type="OrthoDB" id="10674101at2759"/>
<reference evidence="2 3" key="1">
    <citation type="journal article" date="2019" name="Sci. Rep.">
        <title>A high-quality genome of Eragrostis curvula grass provides insights into Poaceae evolution and supports new strategies to enhance forage quality.</title>
        <authorList>
            <person name="Carballo J."/>
            <person name="Santos B.A.C.M."/>
            <person name="Zappacosta D."/>
            <person name="Garbus I."/>
            <person name="Selva J.P."/>
            <person name="Gallo C.A."/>
            <person name="Diaz A."/>
            <person name="Albertini E."/>
            <person name="Caccamo M."/>
            <person name="Echenique V."/>
        </authorList>
    </citation>
    <scope>NUCLEOTIDE SEQUENCE [LARGE SCALE GENOMIC DNA]</scope>
    <source>
        <strain evidence="3">cv. Victoria</strain>
        <tissue evidence="2">Leaf</tissue>
    </source>
</reference>
<dbReference type="AlphaFoldDB" id="A0A5J9TLM7"/>
<evidence type="ECO:0000256" key="1">
    <source>
        <dbReference type="SAM" id="SignalP"/>
    </source>
</evidence>
<keyword evidence="1" id="KW-0732">Signal</keyword>
<evidence type="ECO:0008006" key="4">
    <source>
        <dbReference type="Google" id="ProtNLM"/>
    </source>
</evidence>
<protein>
    <recommendedName>
        <fullName evidence="4">BZIP domain-containing protein</fullName>
    </recommendedName>
</protein>
<proteinExistence type="predicted"/>
<accession>A0A5J9TLM7</accession>
<evidence type="ECO:0000313" key="3">
    <source>
        <dbReference type="Proteomes" id="UP000324897"/>
    </source>
</evidence>
<feature type="signal peptide" evidence="1">
    <location>
        <begin position="1"/>
        <end position="22"/>
    </location>
</feature>
<dbReference type="Proteomes" id="UP000324897">
    <property type="component" value="Chromosome 3"/>
</dbReference>
<evidence type="ECO:0000313" key="2">
    <source>
        <dbReference type="EMBL" id="TVU12195.1"/>
    </source>
</evidence>
<comment type="caution">
    <text evidence="2">The sequence shown here is derived from an EMBL/GenBank/DDBJ whole genome shotgun (WGS) entry which is preliminary data.</text>
</comment>
<keyword evidence="3" id="KW-1185">Reference proteome</keyword>
<organism evidence="2 3">
    <name type="scientific">Eragrostis curvula</name>
    <name type="common">weeping love grass</name>
    <dbReference type="NCBI Taxonomy" id="38414"/>
    <lineage>
        <taxon>Eukaryota</taxon>
        <taxon>Viridiplantae</taxon>
        <taxon>Streptophyta</taxon>
        <taxon>Embryophyta</taxon>
        <taxon>Tracheophyta</taxon>
        <taxon>Spermatophyta</taxon>
        <taxon>Magnoliopsida</taxon>
        <taxon>Liliopsida</taxon>
        <taxon>Poales</taxon>
        <taxon>Poaceae</taxon>
        <taxon>PACMAD clade</taxon>
        <taxon>Chloridoideae</taxon>
        <taxon>Eragrostideae</taxon>
        <taxon>Eragrostidinae</taxon>
        <taxon>Eragrostis</taxon>
    </lineage>
</organism>
<dbReference type="EMBL" id="RWGY01000039">
    <property type="protein sequence ID" value="TVU12195.1"/>
    <property type="molecule type" value="Genomic_DNA"/>
</dbReference>
<feature type="non-terminal residue" evidence="2">
    <location>
        <position position="1"/>
    </location>
</feature>
<gene>
    <name evidence="2" type="ORF">EJB05_45828</name>
</gene>
<feature type="non-terminal residue" evidence="2">
    <location>
        <position position="284"/>
    </location>
</feature>
<sequence>MAFLWRTLHNVLIVTLLRETYPTPAAQVSPNKLLSIEEMNTINFSAHTTSSAQPTIIDPKEHKRKRVRERYAQMPKDQKEEFLKKRREAYRQRKTKAIANVEQEKSFPFRSDQSGYKEYTLLTTLKGDNSVQQPFLEEVTTSNQENTHSHENMDCFHTSIVHHRQEVERYQIQPCILTSSEGKQSSAQWSEDHISMSEEQNESLCHPIACTNGDTHTYENPSTPKLTNEKIEAKRARNRAYYANMTNEQRLARCEQSKRAIRIEKLTTSENALYKYDTRAETGK</sequence>
<dbReference type="Gramene" id="TVU12195">
    <property type="protein sequence ID" value="TVU12195"/>
    <property type="gene ID" value="EJB05_45828"/>
</dbReference>
<name>A0A5J9TLM7_9POAL</name>